<name>A0A1M6KZ01_9FIRM</name>
<dbReference type="RefSeq" id="WP_073106384.1">
    <property type="nucleotide sequence ID" value="NZ_FQZY01000013.1"/>
</dbReference>
<evidence type="ECO:0000259" key="1">
    <source>
        <dbReference type="Pfam" id="PF22763"/>
    </source>
</evidence>
<dbReference type="AlphaFoldDB" id="A0A1M6KZ01"/>
<reference evidence="2 3" key="1">
    <citation type="submission" date="2016-11" db="EMBL/GenBank/DDBJ databases">
        <authorList>
            <person name="Jaros S."/>
            <person name="Januszkiewicz K."/>
            <person name="Wedrychowicz H."/>
        </authorList>
    </citation>
    <scope>NUCLEOTIDE SEQUENCE [LARGE SCALE GENOMIC DNA]</scope>
    <source>
        <strain evidence="2 3">DSM 15480</strain>
    </source>
</reference>
<dbReference type="STRING" id="1121950.SAMN02745243_01037"/>
<dbReference type="InterPro" id="IPR054468">
    <property type="entry name" value="NrSPol-like_HBD"/>
</dbReference>
<feature type="domain" description="NrS-1 polymerase-like HBD" evidence="1">
    <location>
        <begin position="232"/>
        <end position="297"/>
    </location>
</feature>
<evidence type="ECO:0000313" key="2">
    <source>
        <dbReference type="EMBL" id="SHJ64215.1"/>
    </source>
</evidence>
<gene>
    <name evidence="2" type="ORF">SAMN02745243_01037</name>
</gene>
<dbReference type="Pfam" id="PF22763">
    <property type="entry name" value="NrS1-1_pol-like_HBD"/>
    <property type="match status" value="1"/>
</dbReference>
<dbReference type="Proteomes" id="UP000184301">
    <property type="component" value="Unassembled WGS sequence"/>
</dbReference>
<dbReference type="OrthoDB" id="9815272at2"/>
<evidence type="ECO:0000313" key="3">
    <source>
        <dbReference type="Proteomes" id="UP000184301"/>
    </source>
</evidence>
<proteinExistence type="predicted"/>
<protein>
    <recommendedName>
        <fullName evidence="1">NrS-1 polymerase-like HBD domain-containing protein</fullName>
    </recommendedName>
</protein>
<sequence>MSNRCGGNYPQELLDRKQWVNWRLIPDKDGGKDKKMPYNPITGKGAQSNNPATWTDYATAADALERYGFTGLGFMFSKEDNLVGVDVDHCYDPETKTFNETAKAIIARQPTFMEFSPSGTGIHLFFKGAMPGTGNKNTKTGVEMYEHTRYFTMTGKGLDGATDTIAEDNGTLKWIHETYIRAPKKQQQRKSKKSASVQLSDDDLLELAGGADNGEAFSKLWDGDWQDAYSSQSEADMALCCRLAFWSGKDKAQMDRLFRQSGLFREKWDAKHHASGATYGEETLDKACELTEDTYAPGNDAPVFEYKGMYFRSKGDNIYPITNFVFVPVEMIIAEEETQLTADLVTVRGETYRLTFMTTDFANQQKFKNALNKRTIALSYNGSDGDLELLKTYISELEWKTKLGVKAMGIYEHGSEMAFVSVEGAVDENGAAVEDIIQLDKYRSICSDILDAKLLTASQLQRLGEQLMSYNEPAKVVSILAWICGCFIKEHLRKKNVKYPHLMLIGEAGSGKSNTLERVIMPVFSKSKIVAAGQTTAFTLMKDAASSNTIPMALDEFKPSKIDSYRLAPLLNHFRNSYDGQEGIRGRADQTTVSYELLAPLVVAGEESPDEAAIRERSIELLFSKKDLKTVEYRAAFQRLCASADLLGGLGHSLLGIALKTKPAECYSWYEEALGGFNKELPSRVVNNLACMVAGLRLMEKLCSSLGLTWNEMFPYAIAPCTKYIEYAAKEYLLDGGTSNKSVVEQTLEVMSRMGLDPESEYAICDGDAVLALRLNPVYDKYTKYRKDYAVAGETLTYAQFKLQLSHSDYFLESNVQKRIGSENRRVWTLNYGLLKARCDVSGFELTEVEPL</sequence>
<keyword evidence="3" id="KW-1185">Reference proteome</keyword>
<organism evidence="2 3">
    <name type="scientific">Hespellia stercorisuis DSM 15480</name>
    <dbReference type="NCBI Taxonomy" id="1121950"/>
    <lineage>
        <taxon>Bacteria</taxon>
        <taxon>Bacillati</taxon>
        <taxon>Bacillota</taxon>
        <taxon>Clostridia</taxon>
        <taxon>Lachnospirales</taxon>
        <taxon>Lachnospiraceae</taxon>
        <taxon>Hespellia</taxon>
    </lineage>
</organism>
<accession>A0A1M6KZ01</accession>
<dbReference type="EMBL" id="FQZY01000013">
    <property type="protein sequence ID" value="SHJ64215.1"/>
    <property type="molecule type" value="Genomic_DNA"/>
</dbReference>